<evidence type="ECO:0000313" key="2">
    <source>
        <dbReference type="EnsemblPlants" id="AET4Gv20586500.3"/>
    </source>
</evidence>
<dbReference type="GO" id="GO:0017053">
    <property type="term" value="C:transcription repressor complex"/>
    <property type="evidence" value="ECO:0007669"/>
    <property type="project" value="InterPro"/>
</dbReference>
<evidence type="ECO:0000256" key="1">
    <source>
        <dbReference type="SAM" id="MobiDB-lite"/>
    </source>
</evidence>
<proteinExistence type="predicted"/>
<dbReference type="Proteomes" id="UP000015105">
    <property type="component" value="Chromosome 4D"/>
</dbReference>
<dbReference type="PANTHER" id="PTHR37173">
    <property type="entry name" value="HYDROXYPROLINE-RICH GLYCOPROTEIN FAMILY PROTEIN"/>
    <property type="match status" value="1"/>
</dbReference>
<feature type="region of interest" description="Disordered" evidence="1">
    <location>
        <begin position="1"/>
        <end position="71"/>
    </location>
</feature>
<dbReference type="Gramene" id="AET4Gv20586500.3">
    <property type="protein sequence ID" value="AET4Gv20586500.3"/>
    <property type="gene ID" value="AET4Gv20586500"/>
</dbReference>
<feature type="region of interest" description="Disordered" evidence="1">
    <location>
        <begin position="256"/>
        <end position="276"/>
    </location>
</feature>
<feature type="compositionally biased region" description="Basic and acidic residues" evidence="1">
    <location>
        <begin position="184"/>
        <end position="193"/>
    </location>
</feature>
<feature type="region of interest" description="Disordered" evidence="1">
    <location>
        <begin position="176"/>
        <end position="196"/>
    </location>
</feature>
<dbReference type="EnsemblPlants" id="AET4Gv20586500.3">
    <property type="protein sequence ID" value="AET4Gv20586500.3"/>
    <property type="gene ID" value="AET4Gv20586500"/>
</dbReference>
<dbReference type="InterPro" id="IPR028226">
    <property type="entry name" value="LIN37"/>
</dbReference>
<dbReference type="PANTHER" id="PTHR37173:SF1">
    <property type="entry name" value="PROLINE-RICH FAMILY PROTEIN"/>
    <property type="match status" value="1"/>
</dbReference>
<keyword evidence="3" id="KW-1185">Reference proteome</keyword>
<feature type="compositionally biased region" description="Basic and acidic residues" evidence="1">
    <location>
        <begin position="256"/>
        <end position="265"/>
    </location>
</feature>
<reference evidence="2" key="3">
    <citation type="journal article" date="2017" name="Nature">
        <title>Genome sequence of the progenitor of the wheat D genome Aegilops tauschii.</title>
        <authorList>
            <person name="Luo M.C."/>
            <person name="Gu Y.Q."/>
            <person name="Puiu D."/>
            <person name="Wang H."/>
            <person name="Twardziok S.O."/>
            <person name="Deal K.R."/>
            <person name="Huo N."/>
            <person name="Zhu T."/>
            <person name="Wang L."/>
            <person name="Wang Y."/>
            <person name="McGuire P.E."/>
            <person name="Liu S."/>
            <person name="Long H."/>
            <person name="Ramasamy R.K."/>
            <person name="Rodriguez J.C."/>
            <person name="Van S.L."/>
            <person name="Yuan L."/>
            <person name="Wang Z."/>
            <person name="Xia Z."/>
            <person name="Xiao L."/>
            <person name="Anderson O.D."/>
            <person name="Ouyang S."/>
            <person name="Liang Y."/>
            <person name="Zimin A.V."/>
            <person name="Pertea G."/>
            <person name="Qi P."/>
            <person name="Bennetzen J.L."/>
            <person name="Dai X."/>
            <person name="Dawson M.W."/>
            <person name="Muller H.G."/>
            <person name="Kugler K."/>
            <person name="Rivarola-Duarte L."/>
            <person name="Spannagl M."/>
            <person name="Mayer K.F.X."/>
            <person name="Lu F.H."/>
            <person name="Bevan M.W."/>
            <person name="Leroy P."/>
            <person name="Li P."/>
            <person name="You F.M."/>
            <person name="Sun Q."/>
            <person name="Liu Z."/>
            <person name="Lyons E."/>
            <person name="Wicker T."/>
            <person name="Salzberg S.L."/>
            <person name="Devos K.M."/>
            <person name="Dvorak J."/>
        </authorList>
    </citation>
    <scope>NUCLEOTIDE SEQUENCE [LARGE SCALE GENOMIC DNA]</scope>
    <source>
        <strain evidence="2">cv. AL8/78</strain>
    </source>
</reference>
<reference evidence="2" key="4">
    <citation type="submission" date="2019-03" db="UniProtKB">
        <authorList>
            <consortium name="EnsemblPlants"/>
        </authorList>
    </citation>
    <scope>IDENTIFICATION</scope>
</reference>
<accession>A0A453IK82</accession>
<protein>
    <submittedName>
        <fullName evidence="2">Uncharacterized protein</fullName>
    </submittedName>
</protein>
<dbReference type="Pfam" id="PF15306">
    <property type="entry name" value="LIN37"/>
    <property type="match status" value="1"/>
</dbReference>
<reference evidence="3" key="2">
    <citation type="journal article" date="2017" name="Nat. Plants">
        <title>The Aegilops tauschii genome reveals multiple impacts of transposons.</title>
        <authorList>
            <person name="Zhao G."/>
            <person name="Zou C."/>
            <person name="Li K."/>
            <person name="Wang K."/>
            <person name="Li T."/>
            <person name="Gao L."/>
            <person name="Zhang X."/>
            <person name="Wang H."/>
            <person name="Yang Z."/>
            <person name="Liu X."/>
            <person name="Jiang W."/>
            <person name="Mao L."/>
            <person name="Kong X."/>
            <person name="Jiao Y."/>
            <person name="Jia J."/>
        </authorList>
    </citation>
    <scope>NUCLEOTIDE SEQUENCE [LARGE SCALE GENOMIC DNA]</scope>
    <source>
        <strain evidence="3">cv. AL8/78</strain>
    </source>
</reference>
<evidence type="ECO:0000313" key="3">
    <source>
        <dbReference type="Proteomes" id="UP000015105"/>
    </source>
</evidence>
<reference evidence="2" key="5">
    <citation type="journal article" date="2021" name="G3 (Bethesda)">
        <title>Aegilops tauschii genome assembly Aet v5.0 features greater sequence contiguity and improved annotation.</title>
        <authorList>
            <person name="Wang L."/>
            <person name="Zhu T."/>
            <person name="Rodriguez J.C."/>
            <person name="Deal K.R."/>
            <person name="Dubcovsky J."/>
            <person name="McGuire P.E."/>
            <person name="Lux T."/>
            <person name="Spannagl M."/>
            <person name="Mayer K.F.X."/>
            <person name="Baldrich P."/>
            <person name="Meyers B.C."/>
            <person name="Huo N."/>
            <person name="Gu Y.Q."/>
            <person name="Zhou H."/>
            <person name="Devos K.M."/>
            <person name="Bennetzen J.L."/>
            <person name="Unver T."/>
            <person name="Budak H."/>
            <person name="Gulick P.J."/>
            <person name="Galiba G."/>
            <person name="Kalapos B."/>
            <person name="Nelson D.R."/>
            <person name="Li P."/>
            <person name="You F.M."/>
            <person name="Luo M.C."/>
            <person name="Dvorak J."/>
        </authorList>
    </citation>
    <scope>NUCLEOTIDE SEQUENCE [LARGE SCALE GENOMIC DNA]</scope>
    <source>
        <strain evidence="2">cv. AL8/78</strain>
    </source>
</reference>
<sequence length="328" mass="34788">PPQRPPTSTTAPPPTATPPPPPATAPQPLPRAFLATSTAPQRAANSTPPPPPLFTGRPLNPNPSHASPAHGILYPVATSSSIPAAAAAAAAVAANHRRAPPIGVAYPRAHAVAVPVTAPSQQPQAPAQPRSYAAVPRAVVAGVTPRPEHPPRGVPIAPHPQLKVNAVPAVTPSLAVTPSPAEHVTTKERESTKENASTVVINDRKVNVLDSESGSLYALCRSWLRNGVPHEIQPSFVGNVAPLLPRPLPASVVDSRMSEKDHDVENQVSEEEQNDTSEYTAADLLREHVTRAKNIRAKLRKERQVRIERYKQRLALLLPPPPPPPSEP</sequence>
<reference evidence="3" key="1">
    <citation type="journal article" date="2014" name="Science">
        <title>Ancient hybridizations among the ancestral genomes of bread wheat.</title>
        <authorList>
            <consortium name="International Wheat Genome Sequencing Consortium,"/>
            <person name="Marcussen T."/>
            <person name="Sandve S.R."/>
            <person name="Heier L."/>
            <person name="Spannagl M."/>
            <person name="Pfeifer M."/>
            <person name="Jakobsen K.S."/>
            <person name="Wulff B.B."/>
            <person name="Steuernagel B."/>
            <person name="Mayer K.F."/>
            <person name="Olsen O.A."/>
        </authorList>
    </citation>
    <scope>NUCLEOTIDE SEQUENCE [LARGE SCALE GENOMIC DNA]</scope>
    <source>
        <strain evidence="3">cv. AL8/78</strain>
    </source>
</reference>
<organism evidence="2 3">
    <name type="scientific">Aegilops tauschii subsp. strangulata</name>
    <name type="common">Goatgrass</name>
    <dbReference type="NCBI Taxonomy" id="200361"/>
    <lineage>
        <taxon>Eukaryota</taxon>
        <taxon>Viridiplantae</taxon>
        <taxon>Streptophyta</taxon>
        <taxon>Embryophyta</taxon>
        <taxon>Tracheophyta</taxon>
        <taxon>Spermatophyta</taxon>
        <taxon>Magnoliopsida</taxon>
        <taxon>Liliopsida</taxon>
        <taxon>Poales</taxon>
        <taxon>Poaceae</taxon>
        <taxon>BOP clade</taxon>
        <taxon>Pooideae</taxon>
        <taxon>Triticodae</taxon>
        <taxon>Triticeae</taxon>
        <taxon>Triticinae</taxon>
        <taxon>Aegilops</taxon>
    </lineage>
</organism>
<dbReference type="AlphaFoldDB" id="A0A453IK82"/>
<feature type="compositionally biased region" description="Pro residues" evidence="1">
    <location>
        <begin position="1"/>
        <end position="29"/>
    </location>
</feature>
<name>A0A453IK82_AEGTS</name>